<name>A0A9P8I1N2_9PEZI</name>
<dbReference type="SUPFAM" id="SSF89372">
    <property type="entry name" value="Fucose-specific lectin"/>
    <property type="match status" value="2"/>
</dbReference>
<evidence type="ECO:0000256" key="1">
    <source>
        <dbReference type="SAM" id="MobiDB-lite"/>
    </source>
</evidence>
<comment type="caution">
    <text evidence="3">The sequence shown here is derived from an EMBL/GenBank/DDBJ whole genome shotgun (WGS) entry which is preliminary data.</text>
</comment>
<gene>
    <name evidence="3" type="ORF">FGG08_003956</name>
</gene>
<dbReference type="OrthoDB" id="1858978at2759"/>
<feature type="compositionally biased region" description="Polar residues" evidence="1">
    <location>
        <begin position="78"/>
        <end position="92"/>
    </location>
</feature>
<reference evidence="3" key="1">
    <citation type="submission" date="2021-03" db="EMBL/GenBank/DDBJ databases">
        <title>Comparative genomics and phylogenomic investigation of the class Geoglossomycetes provide insights into ecological specialization and systematics.</title>
        <authorList>
            <person name="Melie T."/>
            <person name="Pirro S."/>
            <person name="Miller A.N."/>
            <person name="Quandt A."/>
        </authorList>
    </citation>
    <scope>NUCLEOTIDE SEQUENCE</scope>
    <source>
        <strain evidence="3">GBOQ0MN5Z8</strain>
    </source>
</reference>
<evidence type="ECO:0000259" key="2">
    <source>
        <dbReference type="PROSITE" id="PS52045"/>
    </source>
</evidence>
<dbReference type="PANTHER" id="PTHR31589:SF110">
    <property type="entry name" value="PROTEIN, PUTATIVE (DUF239)-RELATED"/>
    <property type="match status" value="1"/>
</dbReference>
<dbReference type="PROSITE" id="PS52045">
    <property type="entry name" value="NEPROSIN_PEP_CD"/>
    <property type="match status" value="1"/>
</dbReference>
<feature type="region of interest" description="Disordered" evidence="1">
    <location>
        <begin position="1"/>
        <end position="93"/>
    </location>
</feature>
<dbReference type="InterPro" id="IPR004314">
    <property type="entry name" value="Neprosin"/>
</dbReference>
<evidence type="ECO:0000313" key="4">
    <source>
        <dbReference type="Proteomes" id="UP000698800"/>
    </source>
</evidence>
<protein>
    <recommendedName>
        <fullName evidence="2">Neprosin PEP catalytic domain-containing protein</fullName>
    </recommendedName>
</protein>
<dbReference type="PANTHER" id="PTHR31589">
    <property type="entry name" value="PROTEIN, PUTATIVE (DUF239)-RELATED-RELATED"/>
    <property type="match status" value="1"/>
</dbReference>
<dbReference type="InterPro" id="IPR053168">
    <property type="entry name" value="Glutamic_endopeptidase"/>
</dbReference>
<dbReference type="Pfam" id="PF03080">
    <property type="entry name" value="Neprosin"/>
    <property type="match status" value="1"/>
</dbReference>
<feature type="compositionally biased region" description="Polar residues" evidence="1">
    <location>
        <begin position="28"/>
        <end position="37"/>
    </location>
</feature>
<feature type="domain" description="Neprosin PEP catalytic" evidence="2">
    <location>
        <begin position="117"/>
        <end position="415"/>
    </location>
</feature>
<accession>A0A9P8I1N2</accession>
<organism evidence="3 4">
    <name type="scientific">Glutinoglossum americanum</name>
    <dbReference type="NCBI Taxonomy" id="1670608"/>
    <lineage>
        <taxon>Eukaryota</taxon>
        <taxon>Fungi</taxon>
        <taxon>Dikarya</taxon>
        <taxon>Ascomycota</taxon>
        <taxon>Pezizomycotina</taxon>
        <taxon>Geoglossomycetes</taxon>
        <taxon>Geoglossales</taxon>
        <taxon>Geoglossaceae</taxon>
        <taxon>Glutinoglossum</taxon>
    </lineage>
</organism>
<dbReference type="Gene3D" id="2.120.10.70">
    <property type="entry name" value="Fucose-specific lectin"/>
    <property type="match status" value="1"/>
</dbReference>
<proteinExistence type="predicted"/>
<dbReference type="AlphaFoldDB" id="A0A9P8I1N2"/>
<evidence type="ECO:0000313" key="3">
    <source>
        <dbReference type="EMBL" id="KAH0541608.1"/>
    </source>
</evidence>
<dbReference type="Proteomes" id="UP000698800">
    <property type="component" value="Unassembled WGS sequence"/>
</dbReference>
<keyword evidence="4" id="KW-1185">Reference proteome</keyword>
<sequence>MADQGVHPAGEIPMPASAPAPAPVDTARASNPSSTTKPSDENAEQISEAPVVPHTSPLPHDSAPNSVPAETKTDHKPNSVQETTTASSSPEAIQTRRLKFPPPLDRALLKSLSISATDTAHNKRWYAGLNYNDGPSCGLSTILSRFRPKVERRDFSLIQTAVPNNHPSHPLQTIEAGWKRDGGGVVQLFVFFTTTGYDSWGAGKTDYAQDSPDWIPLIPDSFTRGVGFKFLPASHIDGPQEDLTLQWQLVKKSPFLVDGWYLYMNDAWIGYYPLSLFTATPPAVTQGPDTGKTWDPLDPSNTLADHATLLQVYGEVYDADYDRGKSDPGTPTSTDMGSGKFPVEGFGKAAFIRNIMRLPKPMWGQSSWEDARVDNWKLTKGDVFDKVKYDIQFNPLTPTKFRSFCYIGGTGKALEPGKWSEWDNVSAAASAGGGNQFVGGSSVTAVQRSGAVTDLFLIGADGRQRRMAGLGRDGGIRSAVLTRGKIAGCARMEKNLDLFGVGNDGKVYTAWWVEGQDWTGWRDITGSSRTFPANAPMTVVSRAEKQLDIFVNDNGTIRTAFWANDGNPDWTSVKPGWQEIGSPVGFQARSEILAVSRNSDTMEVAMVGNNGRVYVYGFLSGSTNPPAFRSVGTRPPGMSGDPPAPTGFPAGSKVAGVSRSPELLNLLVVDKGAIWTSSWEKGKGWSGVGRDADGNNKFWDQLGSISDGTPSSVFDAVQSDIVALTRRNHTKPNMDVIITGTSGKVYRIAWDNTKGQWGGLANGNRDFDVGGVISDQKKSPTGFRIGVASREVFGLTVLAADQFEVVFVMEYEGP</sequence>
<dbReference type="EMBL" id="JAGHQL010000074">
    <property type="protein sequence ID" value="KAH0541608.1"/>
    <property type="molecule type" value="Genomic_DNA"/>
</dbReference>